<dbReference type="PANTHER" id="PTHR24171">
    <property type="entry name" value="ANKYRIN REPEAT DOMAIN-CONTAINING PROTEIN 39-RELATED"/>
    <property type="match status" value="1"/>
</dbReference>
<evidence type="ECO:0000256" key="2">
    <source>
        <dbReference type="ARBA" id="ARBA00023043"/>
    </source>
</evidence>
<comment type="caution">
    <text evidence="5">The sequence shown here is derived from an EMBL/GenBank/DDBJ whole genome shotgun (WGS) entry which is preliminary data.</text>
</comment>
<feature type="repeat" description="ANK" evidence="3">
    <location>
        <begin position="90"/>
        <end position="119"/>
    </location>
</feature>
<evidence type="ECO:0000313" key="5">
    <source>
        <dbReference type="EMBL" id="VDI48262.1"/>
    </source>
</evidence>
<keyword evidence="2 3" id="KW-0040">ANK repeat</keyword>
<feature type="non-terminal residue" evidence="5">
    <location>
        <position position="372"/>
    </location>
</feature>
<dbReference type="SUPFAM" id="SSF48403">
    <property type="entry name" value="Ankyrin repeat"/>
    <property type="match status" value="1"/>
</dbReference>
<feature type="region of interest" description="Disordered" evidence="4">
    <location>
        <begin position="239"/>
        <end position="272"/>
    </location>
</feature>
<dbReference type="InterPro" id="IPR027417">
    <property type="entry name" value="P-loop_NTPase"/>
</dbReference>
<keyword evidence="6" id="KW-1185">Reference proteome</keyword>
<dbReference type="EMBL" id="UYJE01006705">
    <property type="protein sequence ID" value="VDI48262.1"/>
    <property type="molecule type" value="Genomic_DNA"/>
</dbReference>
<dbReference type="PRINTS" id="PR01415">
    <property type="entry name" value="ANKYRIN"/>
</dbReference>
<name>A0A8B6FF48_MYTGA</name>
<evidence type="ECO:0000313" key="6">
    <source>
        <dbReference type="Proteomes" id="UP000596742"/>
    </source>
</evidence>
<reference evidence="5" key="1">
    <citation type="submission" date="2018-11" db="EMBL/GenBank/DDBJ databases">
        <authorList>
            <person name="Alioto T."/>
            <person name="Alioto T."/>
        </authorList>
    </citation>
    <scope>NUCLEOTIDE SEQUENCE</scope>
</reference>
<dbReference type="Pfam" id="PF12796">
    <property type="entry name" value="Ank_2"/>
    <property type="match status" value="1"/>
</dbReference>
<dbReference type="Proteomes" id="UP000596742">
    <property type="component" value="Unassembled WGS sequence"/>
</dbReference>
<dbReference type="AlphaFoldDB" id="A0A8B6FF48"/>
<dbReference type="PROSITE" id="PS50088">
    <property type="entry name" value="ANK_REPEAT"/>
    <property type="match status" value="2"/>
</dbReference>
<dbReference type="InterPro" id="IPR002110">
    <property type="entry name" value="Ankyrin_rpt"/>
</dbReference>
<protein>
    <submittedName>
        <fullName evidence="5">Uncharacterized protein</fullName>
    </submittedName>
</protein>
<feature type="repeat" description="ANK" evidence="3">
    <location>
        <begin position="176"/>
        <end position="208"/>
    </location>
</feature>
<proteinExistence type="predicted"/>
<sequence>NETPLLLAQNKEVFELLVQNGADVNIRNTNKKTLLQLADNLESAIYLIEHGADVNIRDENKRTPLHLTGTIEFADILIKNGAVVNSRDKNNQTPLHLAANKEFAEILINNGADVNSRDNNNQTPLHMADNKAFAEILMKNGADIYSRDHNVSKHFKDLLNEYVCKSYVREREPTADNKKTLYWEAGNGNIDEVRTLLARGASVHYRNRDNNQTPLQANKHKDVAAILIQNGADLNIDGNDSMYINAPNERSEKARTQSTNKGKDSSSKSDLSNTAQMMERMEPNVEFPWIGNPREFKVILSKGMYKSYDNRVFLAGACNCGKSTLASVLIGDDIPQTWKSTDSLVVYFGRNGINLKTEEMVPLKYGMLHYFI</sequence>
<dbReference type="SUPFAM" id="SSF52540">
    <property type="entry name" value="P-loop containing nucleoside triphosphate hydrolases"/>
    <property type="match status" value="1"/>
</dbReference>
<dbReference type="Gene3D" id="1.25.40.20">
    <property type="entry name" value="Ankyrin repeat-containing domain"/>
    <property type="match status" value="4"/>
</dbReference>
<dbReference type="OrthoDB" id="426293at2759"/>
<dbReference type="SMART" id="SM00248">
    <property type="entry name" value="ANK"/>
    <property type="match status" value="7"/>
</dbReference>
<gene>
    <name evidence="5" type="ORF">MGAL_10B001674</name>
</gene>
<feature type="compositionally biased region" description="Basic and acidic residues" evidence="4">
    <location>
        <begin position="249"/>
        <end position="267"/>
    </location>
</feature>
<keyword evidence="1" id="KW-0677">Repeat</keyword>
<dbReference type="Pfam" id="PF00023">
    <property type="entry name" value="Ank"/>
    <property type="match status" value="1"/>
</dbReference>
<dbReference type="InterPro" id="IPR036770">
    <property type="entry name" value="Ankyrin_rpt-contain_sf"/>
</dbReference>
<dbReference type="PANTHER" id="PTHR24171:SF9">
    <property type="entry name" value="ANKYRIN REPEAT DOMAIN-CONTAINING PROTEIN 39"/>
    <property type="match status" value="1"/>
</dbReference>
<evidence type="ECO:0000256" key="3">
    <source>
        <dbReference type="PROSITE-ProRule" id="PRU00023"/>
    </source>
</evidence>
<evidence type="ECO:0000256" key="1">
    <source>
        <dbReference type="ARBA" id="ARBA00022737"/>
    </source>
</evidence>
<accession>A0A8B6FF48</accession>
<evidence type="ECO:0000256" key="4">
    <source>
        <dbReference type="SAM" id="MobiDB-lite"/>
    </source>
</evidence>
<organism evidence="5 6">
    <name type="scientific">Mytilus galloprovincialis</name>
    <name type="common">Mediterranean mussel</name>
    <dbReference type="NCBI Taxonomy" id="29158"/>
    <lineage>
        <taxon>Eukaryota</taxon>
        <taxon>Metazoa</taxon>
        <taxon>Spiralia</taxon>
        <taxon>Lophotrochozoa</taxon>
        <taxon>Mollusca</taxon>
        <taxon>Bivalvia</taxon>
        <taxon>Autobranchia</taxon>
        <taxon>Pteriomorphia</taxon>
        <taxon>Mytilida</taxon>
        <taxon>Mytiloidea</taxon>
        <taxon>Mytilidae</taxon>
        <taxon>Mytilinae</taxon>
        <taxon>Mytilus</taxon>
    </lineage>
</organism>